<dbReference type="InterPro" id="IPR001343">
    <property type="entry name" value="Hemolysn_Ca-bd"/>
</dbReference>
<feature type="non-terminal residue" evidence="3">
    <location>
        <position position="1"/>
    </location>
</feature>
<dbReference type="InterPro" id="IPR050557">
    <property type="entry name" value="RTX_toxin/Mannuronan_C5-epim"/>
</dbReference>
<evidence type="ECO:0000313" key="3">
    <source>
        <dbReference type="EMBL" id="KAB0265038.1"/>
    </source>
</evidence>
<name>A0A5N3P5M9_9HYPH</name>
<dbReference type="InterPro" id="IPR011049">
    <property type="entry name" value="Serralysin-like_metalloprot_C"/>
</dbReference>
<dbReference type="EMBL" id="VCMV01000047">
    <property type="protein sequence ID" value="KAB0265038.1"/>
    <property type="molecule type" value="Genomic_DNA"/>
</dbReference>
<sequence length="259" mass="27500">SQTRPLQTDCVEIAQSTLGQRQTAHFQPNEKRAPHLENCSFYNIVAFLWRMQRLELPRCSDAAYFSHWELEMTVKKITGKVTFAGFSASNEDGFIFKGDAKGNGIGGTSQSDLLMGGAGNDQLSGGAGNDILVGGNGNNVLRGGSGSDMFVLGGGLDRITDFNHRAGDKILLNAYLFEAAEIVPARGFVPDEKARGRGGLDASNFVVGEKATSANHHFVYDRSTGALSYDADGNGAGQAVQIAQLKAGTALGASDFLLF</sequence>
<dbReference type="SUPFAM" id="SSF51120">
    <property type="entry name" value="beta-Roll"/>
    <property type="match status" value="1"/>
</dbReference>
<dbReference type="Gene3D" id="2.150.10.10">
    <property type="entry name" value="Serralysin-like metalloprotease, C-terminal"/>
    <property type="match status" value="1"/>
</dbReference>
<dbReference type="GO" id="GO:0005576">
    <property type="term" value="C:extracellular region"/>
    <property type="evidence" value="ECO:0007669"/>
    <property type="project" value="UniProtKB-SubCell"/>
</dbReference>
<dbReference type="PANTHER" id="PTHR38340">
    <property type="entry name" value="S-LAYER PROTEIN"/>
    <property type="match status" value="1"/>
</dbReference>
<dbReference type="Proteomes" id="UP000325684">
    <property type="component" value="Unassembled WGS sequence"/>
</dbReference>
<evidence type="ECO:0000256" key="1">
    <source>
        <dbReference type="ARBA" id="ARBA00004613"/>
    </source>
</evidence>
<keyword evidence="2" id="KW-0964">Secreted</keyword>
<gene>
    <name evidence="3" type="ORF">FEZ63_20325</name>
</gene>
<keyword evidence="4" id="KW-1185">Reference proteome</keyword>
<accession>A0A5N3P5M9</accession>
<dbReference type="AlphaFoldDB" id="A0A5N3P5M9"/>
<comment type="subcellular location">
    <subcellularLocation>
        <location evidence="1">Secreted</location>
    </subcellularLocation>
</comment>
<protein>
    <submittedName>
        <fullName evidence="3">Calcium-binding protein</fullName>
    </submittedName>
</protein>
<dbReference type="InterPro" id="IPR018511">
    <property type="entry name" value="Hemolysin-typ_Ca-bd_CS"/>
</dbReference>
<dbReference type="GO" id="GO:0005509">
    <property type="term" value="F:calcium ion binding"/>
    <property type="evidence" value="ECO:0007669"/>
    <property type="project" value="InterPro"/>
</dbReference>
<dbReference type="Pfam" id="PF00353">
    <property type="entry name" value="HemolysinCabind"/>
    <property type="match status" value="1"/>
</dbReference>
<dbReference type="PROSITE" id="PS00330">
    <property type="entry name" value="HEMOLYSIN_CALCIUM"/>
    <property type="match status" value="1"/>
</dbReference>
<organism evidence="3 4">
    <name type="scientific">Microvirga brassicacearum</name>
    <dbReference type="NCBI Taxonomy" id="2580413"/>
    <lineage>
        <taxon>Bacteria</taxon>
        <taxon>Pseudomonadati</taxon>
        <taxon>Pseudomonadota</taxon>
        <taxon>Alphaproteobacteria</taxon>
        <taxon>Hyphomicrobiales</taxon>
        <taxon>Methylobacteriaceae</taxon>
        <taxon>Microvirga</taxon>
    </lineage>
</organism>
<reference evidence="3 4" key="1">
    <citation type="journal article" date="2019" name="Microorganisms">
        <title>Genome Insights into the Novel Species Microvirga brassicacearum, a Rapeseed Endophyte with Biotechnological Potential.</title>
        <authorList>
            <person name="Jimenez-Gomez A."/>
            <person name="Saati-Santamaria Z."/>
            <person name="Igual J.M."/>
            <person name="Rivas R."/>
            <person name="Mateos P.F."/>
            <person name="Garcia-Fraile P."/>
        </authorList>
    </citation>
    <scope>NUCLEOTIDE SEQUENCE [LARGE SCALE GENOMIC DNA]</scope>
    <source>
        <strain evidence="3 4">CDVBN77</strain>
    </source>
</reference>
<dbReference type="PANTHER" id="PTHR38340:SF1">
    <property type="entry name" value="S-LAYER PROTEIN"/>
    <property type="match status" value="1"/>
</dbReference>
<evidence type="ECO:0000313" key="4">
    <source>
        <dbReference type="Proteomes" id="UP000325684"/>
    </source>
</evidence>
<comment type="caution">
    <text evidence="3">The sequence shown here is derived from an EMBL/GenBank/DDBJ whole genome shotgun (WGS) entry which is preliminary data.</text>
</comment>
<proteinExistence type="predicted"/>
<evidence type="ECO:0000256" key="2">
    <source>
        <dbReference type="ARBA" id="ARBA00022525"/>
    </source>
</evidence>
<dbReference type="PRINTS" id="PR00313">
    <property type="entry name" value="CABNDNGRPT"/>
</dbReference>